<reference evidence="2" key="1">
    <citation type="submission" date="2025-08" db="UniProtKB">
        <authorList>
            <consortium name="RefSeq"/>
        </authorList>
    </citation>
    <scope>IDENTIFICATION</scope>
</reference>
<sequence length="109" mass="12042">MSELLACGVLFSFKGSSSSLLADWHLQEAEIPVFSSLKAWSWRKILFTGGSSERLEIHTGLWFAGLGEPNSVARSQEKIKFRTGGCQRVVLSALSVSCYFPFVSVRLVL</sequence>
<keyword evidence="1" id="KW-1185">Reference proteome</keyword>
<evidence type="ECO:0000313" key="2">
    <source>
        <dbReference type="RefSeq" id="XP_039128290.1"/>
    </source>
</evidence>
<dbReference type="GeneID" id="120264538"/>
<accession>A0AB40BLK6</accession>
<dbReference type="AlphaFoldDB" id="A0AB40BLK6"/>
<organism evidence="1 2">
    <name type="scientific">Dioscorea cayennensis subsp. rotundata</name>
    <name type="common">White Guinea yam</name>
    <name type="synonym">Dioscorea rotundata</name>
    <dbReference type="NCBI Taxonomy" id="55577"/>
    <lineage>
        <taxon>Eukaryota</taxon>
        <taxon>Viridiplantae</taxon>
        <taxon>Streptophyta</taxon>
        <taxon>Embryophyta</taxon>
        <taxon>Tracheophyta</taxon>
        <taxon>Spermatophyta</taxon>
        <taxon>Magnoliopsida</taxon>
        <taxon>Liliopsida</taxon>
        <taxon>Dioscoreales</taxon>
        <taxon>Dioscoreaceae</taxon>
        <taxon>Dioscorea</taxon>
    </lineage>
</organism>
<protein>
    <submittedName>
        <fullName evidence="2">Uncharacterized protein LOC120264538</fullName>
    </submittedName>
</protein>
<gene>
    <name evidence="2" type="primary">LOC120264538</name>
</gene>
<dbReference type="Proteomes" id="UP001515500">
    <property type="component" value="Chromosome 7"/>
</dbReference>
<evidence type="ECO:0000313" key="1">
    <source>
        <dbReference type="Proteomes" id="UP001515500"/>
    </source>
</evidence>
<dbReference type="RefSeq" id="XP_039128290.1">
    <property type="nucleotide sequence ID" value="XM_039272356.1"/>
</dbReference>
<proteinExistence type="predicted"/>
<name>A0AB40BLK6_DIOCR</name>